<keyword evidence="3" id="KW-1185">Reference proteome</keyword>
<comment type="caution">
    <text evidence="2">The sequence shown here is derived from an EMBL/GenBank/DDBJ whole genome shotgun (WGS) entry which is preliminary data.</text>
</comment>
<evidence type="ECO:0000256" key="1">
    <source>
        <dbReference type="SAM" id="MobiDB-lite"/>
    </source>
</evidence>
<accession>A0A843TYR2</accession>
<feature type="compositionally biased region" description="Polar residues" evidence="1">
    <location>
        <begin position="29"/>
        <end position="38"/>
    </location>
</feature>
<feature type="region of interest" description="Disordered" evidence="1">
    <location>
        <begin position="70"/>
        <end position="152"/>
    </location>
</feature>
<evidence type="ECO:0000313" key="3">
    <source>
        <dbReference type="Proteomes" id="UP000652761"/>
    </source>
</evidence>
<feature type="region of interest" description="Disordered" evidence="1">
    <location>
        <begin position="29"/>
        <end position="56"/>
    </location>
</feature>
<gene>
    <name evidence="2" type="ORF">Taro_007085</name>
</gene>
<reference evidence="2" key="1">
    <citation type="submission" date="2017-07" db="EMBL/GenBank/DDBJ databases">
        <title>Taro Niue Genome Assembly and Annotation.</title>
        <authorList>
            <person name="Atibalentja N."/>
            <person name="Keating K."/>
            <person name="Fields C.J."/>
        </authorList>
    </citation>
    <scope>NUCLEOTIDE SEQUENCE</scope>
    <source>
        <strain evidence="2">Niue_2</strain>
        <tissue evidence="2">Leaf</tissue>
    </source>
</reference>
<evidence type="ECO:0000313" key="2">
    <source>
        <dbReference type="EMBL" id="MQL74710.1"/>
    </source>
</evidence>
<proteinExistence type="predicted"/>
<name>A0A843TYR2_COLES</name>
<dbReference type="EMBL" id="NMUH01000220">
    <property type="protein sequence ID" value="MQL74710.1"/>
    <property type="molecule type" value="Genomic_DNA"/>
</dbReference>
<organism evidence="2 3">
    <name type="scientific">Colocasia esculenta</name>
    <name type="common">Wild taro</name>
    <name type="synonym">Arum esculentum</name>
    <dbReference type="NCBI Taxonomy" id="4460"/>
    <lineage>
        <taxon>Eukaryota</taxon>
        <taxon>Viridiplantae</taxon>
        <taxon>Streptophyta</taxon>
        <taxon>Embryophyta</taxon>
        <taxon>Tracheophyta</taxon>
        <taxon>Spermatophyta</taxon>
        <taxon>Magnoliopsida</taxon>
        <taxon>Liliopsida</taxon>
        <taxon>Araceae</taxon>
        <taxon>Aroideae</taxon>
        <taxon>Colocasieae</taxon>
        <taxon>Colocasia</taxon>
    </lineage>
</organism>
<feature type="compositionally biased region" description="Basic and acidic residues" evidence="1">
    <location>
        <begin position="96"/>
        <end position="106"/>
    </location>
</feature>
<protein>
    <submittedName>
        <fullName evidence="2">Uncharacterized protein</fullName>
    </submittedName>
</protein>
<dbReference type="AlphaFoldDB" id="A0A843TYR2"/>
<dbReference type="Proteomes" id="UP000652761">
    <property type="component" value="Unassembled WGS sequence"/>
</dbReference>
<sequence length="152" mass="16231">MYKTSGSSLAYDNLRYFSKMTLSTTLYASHEQNTNTKGTPVPRELEREETAQGFAASGRECVPFKWGRYPSIDRGSGRVARQGFRPGGGVSAQAPRHPEVGPDRAKARQAGSGPAGVSPAEPSGVRPLREPAGGCTPPDPAGVRPDRRLAHL</sequence>